<evidence type="ECO:0000256" key="9">
    <source>
        <dbReference type="ARBA" id="ARBA00072473"/>
    </source>
</evidence>
<organism evidence="13 14">
    <name type="scientific">SAR86 cluster bacterium</name>
    <dbReference type="NCBI Taxonomy" id="2030880"/>
    <lineage>
        <taxon>Bacteria</taxon>
        <taxon>Pseudomonadati</taxon>
        <taxon>Pseudomonadota</taxon>
        <taxon>Gammaproteobacteria</taxon>
        <taxon>SAR86 cluster</taxon>
    </lineage>
</organism>
<dbReference type="FunFam" id="1.10.600.10:FF:000002">
    <property type="entry name" value="Octaprenyl diphosphate synthase"/>
    <property type="match status" value="1"/>
</dbReference>
<dbReference type="InterPro" id="IPR000092">
    <property type="entry name" value="Polyprenyl_synt"/>
</dbReference>
<dbReference type="Gene3D" id="1.10.600.10">
    <property type="entry name" value="Farnesyl Diphosphate Synthase"/>
    <property type="match status" value="1"/>
</dbReference>
<dbReference type="InterPro" id="IPR033749">
    <property type="entry name" value="Polyprenyl_synt_CS"/>
</dbReference>
<evidence type="ECO:0000256" key="11">
    <source>
        <dbReference type="ARBA" id="ARBA00083124"/>
    </source>
</evidence>
<evidence type="ECO:0000313" key="13">
    <source>
        <dbReference type="EMBL" id="PCJ25873.1"/>
    </source>
</evidence>
<gene>
    <name evidence="13" type="ORF">COA96_06395</name>
</gene>
<comment type="cofactor">
    <cofactor evidence="1">
        <name>Mg(2+)</name>
        <dbReference type="ChEBI" id="CHEBI:18420"/>
    </cofactor>
</comment>
<comment type="function">
    <text evidence="7">Supplies octaprenyl diphosphate, the precursor for the side chain of the isoprenoid quinones ubiquinone and menaquinone.</text>
</comment>
<protein>
    <recommendedName>
        <fullName evidence="9">Octaprenyl diphosphate synthase</fullName>
        <ecNumber evidence="8">2.5.1.90</ecNumber>
    </recommendedName>
    <alternativeName>
        <fullName evidence="11">All-trans-octaprenyl-diphosphate synthase</fullName>
    </alternativeName>
    <alternativeName>
        <fullName evidence="10">Octaprenyl pyrophosphate synthase</fullName>
    </alternativeName>
</protein>
<evidence type="ECO:0000256" key="6">
    <source>
        <dbReference type="ARBA" id="ARBA00051506"/>
    </source>
</evidence>
<dbReference type="Proteomes" id="UP000218327">
    <property type="component" value="Unassembled WGS sequence"/>
</dbReference>
<dbReference type="PROSITE" id="PS00723">
    <property type="entry name" value="POLYPRENYL_SYNTHASE_1"/>
    <property type="match status" value="1"/>
</dbReference>
<evidence type="ECO:0000256" key="8">
    <source>
        <dbReference type="ARBA" id="ARBA00066511"/>
    </source>
</evidence>
<proteinExistence type="inferred from homology"/>
<evidence type="ECO:0000256" key="2">
    <source>
        <dbReference type="ARBA" id="ARBA00006706"/>
    </source>
</evidence>
<keyword evidence="4" id="KW-0479">Metal-binding</keyword>
<keyword evidence="3 12" id="KW-0808">Transferase</keyword>
<dbReference type="GO" id="GO:0106350">
    <property type="term" value="F:all-trans-octaprenyl-diphosphate synthase activity"/>
    <property type="evidence" value="ECO:0007669"/>
    <property type="project" value="UniProtKB-EC"/>
</dbReference>
<dbReference type="CDD" id="cd00685">
    <property type="entry name" value="Trans_IPPS_HT"/>
    <property type="match status" value="1"/>
</dbReference>
<dbReference type="Pfam" id="PF00348">
    <property type="entry name" value="polyprenyl_synt"/>
    <property type="match status" value="1"/>
</dbReference>
<dbReference type="PROSITE" id="PS00444">
    <property type="entry name" value="POLYPRENYL_SYNTHASE_2"/>
    <property type="match status" value="1"/>
</dbReference>
<evidence type="ECO:0000256" key="7">
    <source>
        <dbReference type="ARBA" id="ARBA00055029"/>
    </source>
</evidence>
<dbReference type="PANTHER" id="PTHR12001:SF69">
    <property type="entry name" value="ALL TRANS-POLYPRENYL-DIPHOSPHATE SYNTHASE PDSS1"/>
    <property type="match status" value="1"/>
</dbReference>
<comment type="catalytic activity">
    <reaction evidence="6">
        <text>5 isopentenyl diphosphate + (2E,6E)-farnesyl diphosphate = all-trans-octaprenyl diphosphate + 5 diphosphate</text>
        <dbReference type="Rhea" id="RHEA:27798"/>
        <dbReference type="ChEBI" id="CHEBI:33019"/>
        <dbReference type="ChEBI" id="CHEBI:57711"/>
        <dbReference type="ChEBI" id="CHEBI:128769"/>
        <dbReference type="ChEBI" id="CHEBI:175763"/>
        <dbReference type="EC" id="2.5.1.90"/>
    </reaction>
</comment>
<evidence type="ECO:0000256" key="3">
    <source>
        <dbReference type="ARBA" id="ARBA00022679"/>
    </source>
</evidence>
<evidence type="ECO:0000313" key="14">
    <source>
        <dbReference type="Proteomes" id="UP000218327"/>
    </source>
</evidence>
<dbReference type="AlphaFoldDB" id="A0A2A5B2W7"/>
<sequence length="323" mass="35681">MYQQIRSVVEPDFLAVDKFIVSQLHSNVPLVENIGHYIVDAGGKRLRPILVLLAARCCNVNNEQHIPLAAVIEFIHTATLLHDDVVDMSALRRGRPTVNAQWNNPSSVLVGDFIYSRAFQILVNIGDMSIMEIIADTTNKIAEGEVLQLLTKNNPDSSEQNYRQVIQHKTAILFQAAAQCGAMLTDATQEQTNALKQFGMHLGTAFQLIDDVLDYDGDSESLGKNIGDDLAEGKPTLPLIHALKHADKADADLIRKSLTDEQPPTEALSQIIEIVRDCGSLTYARDLAESESKQALSSLSVLPPSQYRDALELMVQFSLNRNH</sequence>
<comment type="caution">
    <text evidence="13">The sequence shown here is derived from an EMBL/GenBank/DDBJ whole genome shotgun (WGS) entry which is preliminary data.</text>
</comment>
<evidence type="ECO:0000256" key="12">
    <source>
        <dbReference type="RuleBase" id="RU004466"/>
    </source>
</evidence>
<evidence type="ECO:0000256" key="1">
    <source>
        <dbReference type="ARBA" id="ARBA00001946"/>
    </source>
</evidence>
<dbReference type="EC" id="2.5.1.90" evidence="8"/>
<dbReference type="PANTHER" id="PTHR12001">
    <property type="entry name" value="GERANYLGERANYL PYROPHOSPHATE SYNTHASE"/>
    <property type="match status" value="1"/>
</dbReference>
<evidence type="ECO:0000256" key="5">
    <source>
        <dbReference type="ARBA" id="ARBA00022842"/>
    </source>
</evidence>
<dbReference type="SUPFAM" id="SSF48576">
    <property type="entry name" value="Terpenoid synthases"/>
    <property type="match status" value="1"/>
</dbReference>
<comment type="similarity">
    <text evidence="2 12">Belongs to the FPP/GGPP synthase family.</text>
</comment>
<evidence type="ECO:0000256" key="10">
    <source>
        <dbReference type="ARBA" id="ARBA00079637"/>
    </source>
</evidence>
<name>A0A2A5B2W7_9GAMM</name>
<dbReference type="GO" id="GO:0008299">
    <property type="term" value="P:isoprenoid biosynthetic process"/>
    <property type="evidence" value="ECO:0007669"/>
    <property type="project" value="InterPro"/>
</dbReference>
<reference evidence="14" key="1">
    <citation type="submission" date="2017-08" db="EMBL/GenBank/DDBJ databases">
        <title>A dynamic microbial community with high functional redundancy inhabits the cold, oxic subseafloor aquifer.</title>
        <authorList>
            <person name="Tully B.J."/>
            <person name="Wheat C.G."/>
            <person name="Glazer B.T."/>
            <person name="Huber J.A."/>
        </authorList>
    </citation>
    <scope>NUCLEOTIDE SEQUENCE [LARGE SCALE GENOMIC DNA]</scope>
</reference>
<dbReference type="InterPro" id="IPR008949">
    <property type="entry name" value="Isoprenoid_synthase_dom_sf"/>
</dbReference>
<evidence type="ECO:0000256" key="4">
    <source>
        <dbReference type="ARBA" id="ARBA00022723"/>
    </source>
</evidence>
<dbReference type="SFLD" id="SFLDS00005">
    <property type="entry name" value="Isoprenoid_Synthase_Type_I"/>
    <property type="match status" value="1"/>
</dbReference>
<accession>A0A2A5B2W7</accession>
<dbReference type="EMBL" id="NVVJ01000014">
    <property type="protein sequence ID" value="PCJ25873.1"/>
    <property type="molecule type" value="Genomic_DNA"/>
</dbReference>
<dbReference type="GO" id="GO:0046872">
    <property type="term" value="F:metal ion binding"/>
    <property type="evidence" value="ECO:0007669"/>
    <property type="project" value="UniProtKB-KW"/>
</dbReference>
<keyword evidence="5" id="KW-0460">Magnesium</keyword>